<proteinExistence type="predicted"/>
<keyword evidence="4" id="KW-0411">Iron-sulfur</keyword>
<dbReference type="Proteomes" id="UP001501842">
    <property type="component" value="Unassembled WGS sequence"/>
</dbReference>
<protein>
    <recommendedName>
        <fullName evidence="5">Radical SAM core domain-containing protein</fullName>
    </recommendedName>
</protein>
<dbReference type="SFLD" id="SFLDS00029">
    <property type="entry name" value="Radical_SAM"/>
    <property type="match status" value="1"/>
</dbReference>
<dbReference type="Gene3D" id="3.20.20.70">
    <property type="entry name" value="Aldolase class I"/>
    <property type="match status" value="1"/>
</dbReference>
<dbReference type="CDD" id="cd01335">
    <property type="entry name" value="Radical_SAM"/>
    <property type="match status" value="1"/>
</dbReference>
<dbReference type="InterPro" id="IPR023867">
    <property type="entry name" value="Sulphatase_maturase_rSAM"/>
</dbReference>
<dbReference type="InterPro" id="IPR026335">
    <property type="entry name" value="rSAM_SPASM_FxsB"/>
</dbReference>
<evidence type="ECO:0000256" key="1">
    <source>
        <dbReference type="ARBA" id="ARBA00022691"/>
    </source>
</evidence>
<dbReference type="NCBIfam" id="TIGR04269">
    <property type="entry name" value="SAM_SPASM_FxsB"/>
    <property type="match status" value="1"/>
</dbReference>
<dbReference type="EMBL" id="BAAATZ010000015">
    <property type="protein sequence ID" value="GAA2729380.1"/>
    <property type="molecule type" value="Genomic_DNA"/>
</dbReference>
<dbReference type="InterPro" id="IPR013785">
    <property type="entry name" value="Aldolase_TIM"/>
</dbReference>
<dbReference type="InterPro" id="IPR058240">
    <property type="entry name" value="rSAM_sf"/>
</dbReference>
<keyword evidence="2" id="KW-0479">Metal-binding</keyword>
<evidence type="ECO:0000256" key="3">
    <source>
        <dbReference type="ARBA" id="ARBA00023004"/>
    </source>
</evidence>
<dbReference type="RefSeq" id="WP_344452029.1">
    <property type="nucleotide sequence ID" value="NZ_BAAATZ010000015.1"/>
</dbReference>
<accession>A0ABP6GQS9</accession>
<name>A0ABP6GQS9_9ACTN</name>
<dbReference type="PANTHER" id="PTHR43273">
    <property type="entry name" value="ANAEROBIC SULFATASE-MATURATING ENZYME HOMOLOG ASLB-RELATED"/>
    <property type="match status" value="1"/>
</dbReference>
<evidence type="ECO:0000256" key="2">
    <source>
        <dbReference type="ARBA" id="ARBA00022723"/>
    </source>
</evidence>
<keyword evidence="1" id="KW-0949">S-adenosyl-L-methionine</keyword>
<dbReference type="SUPFAM" id="SSF102114">
    <property type="entry name" value="Radical SAM enzymes"/>
    <property type="match status" value="1"/>
</dbReference>
<evidence type="ECO:0000259" key="5">
    <source>
        <dbReference type="PROSITE" id="PS51918"/>
    </source>
</evidence>
<dbReference type="PANTHER" id="PTHR43273:SF8">
    <property type="entry name" value="RADICAL SAM DOMAIN PROTEIN"/>
    <property type="match status" value="1"/>
</dbReference>
<sequence length="409" mass="45825">MGSGPGEWPQNLDIRALLETGWRPTPFQEFVVKIHSRCNLACDYCYMYEMADQSWRSQPLRMSRSTIDQVALRIAEHARTNLLREVEIVLHGGEPLLVGHDHLRYALRTFRAALVPDVKVSFALQTNGVLLDPGFLELCAEYGVSIGVSVDGDEEGHDLHRKRKDGRGSYESVIKGVKLLTSEPYRHLFGGFLTTIDLRNEPTLTYESLLSFTPPLMDFLLPHGNWETPPPGRPDDETTPYADWLISIFDRWYKAPVQETRIRLFTEIMRLLIGRQSGSESVGLSPVSMVVVETNGQIEQVDTLKSAFEGATGTALHVSRDPFDTALMLPSIAARQIGLQALSEPCLACRMRRVCGGGLYTHRYRPGSGFRNRSVYCADLMRLIAHIRTAVSLDVAERRRRSADAPGPS</sequence>
<evidence type="ECO:0000313" key="6">
    <source>
        <dbReference type="EMBL" id="GAA2729380.1"/>
    </source>
</evidence>
<keyword evidence="7" id="KW-1185">Reference proteome</keyword>
<dbReference type="Pfam" id="PF04055">
    <property type="entry name" value="Radical_SAM"/>
    <property type="match status" value="1"/>
</dbReference>
<dbReference type="SFLD" id="SFLDG01072">
    <property type="entry name" value="dehydrogenase_like"/>
    <property type="match status" value="1"/>
</dbReference>
<gene>
    <name evidence="6" type="ORF">GCM10010439_39760</name>
</gene>
<comment type="caution">
    <text evidence="6">The sequence shown here is derived from an EMBL/GenBank/DDBJ whole genome shotgun (WGS) entry which is preliminary data.</text>
</comment>
<dbReference type="SFLD" id="SFLDG01067">
    <property type="entry name" value="SPASM/twitch_domain_containing"/>
    <property type="match status" value="1"/>
</dbReference>
<feature type="domain" description="Radical SAM core" evidence="5">
    <location>
        <begin position="24"/>
        <end position="275"/>
    </location>
</feature>
<dbReference type="SFLD" id="SFLDG01386">
    <property type="entry name" value="main_SPASM_domain-containing"/>
    <property type="match status" value="1"/>
</dbReference>
<organism evidence="6 7">
    <name type="scientific">Actinocorallia aurantiaca</name>
    <dbReference type="NCBI Taxonomy" id="46204"/>
    <lineage>
        <taxon>Bacteria</taxon>
        <taxon>Bacillati</taxon>
        <taxon>Actinomycetota</taxon>
        <taxon>Actinomycetes</taxon>
        <taxon>Streptosporangiales</taxon>
        <taxon>Thermomonosporaceae</taxon>
        <taxon>Actinocorallia</taxon>
    </lineage>
</organism>
<dbReference type="PROSITE" id="PS51918">
    <property type="entry name" value="RADICAL_SAM"/>
    <property type="match status" value="1"/>
</dbReference>
<evidence type="ECO:0000256" key="4">
    <source>
        <dbReference type="ARBA" id="ARBA00023014"/>
    </source>
</evidence>
<evidence type="ECO:0000313" key="7">
    <source>
        <dbReference type="Proteomes" id="UP001501842"/>
    </source>
</evidence>
<keyword evidence="3" id="KW-0408">Iron</keyword>
<reference evidence="7" key="1">
    <citation type="journal article" date="2019" name="Int. J. Syst. Evol. Microbiol.">
        <title>The Global Catalogue of Microorganisms (GCM) 10K type strain sequencing project: providing services to taxonomists for standard genome sequencing and annotation.</title>
        <authorList>
            <consortium name="The Broad Institute Genomics Platform"/>
            <consortium name="The Broad Institute Genome Sequencing Center for Infectious Disease"/>
            <person name="Wu L."/>
            <person name="Ma J."/>
        </authorList>
    </citation>
    <scope>NUCLEOTIDE SEQUENCE [LARGE SCALE GENOMIC DNA]</scope>
    <source>
        <strain evidence="7">JCM 8201</strain>
    </source>
</reference>
<dbReference type="InterPro" id="IPR007197">
    <property type="entry name" value="rSAM"/>
</dbReference>